<accession>A0A364NHU4</accession>
<dbReference type="EMBL" id="QKRX01000026">
    <property type="protein sequence ID" value="RAU16447.1"/>
    <property type="molecule type" value="Genomic_DNA"/>
</dbReference>
<dbReference type="PANTHER" id="PTHR30408:SF13">
    <property type="entry name" value="TYPE I RESTRICTION ENZYME HINDI SPECIFICITY SUBUNIT"/>
    <property type="match status" value="1"/>
</dbReference>
<dbReference type="CDD" id="cd17260">
    <property type="entry name" value="RMtype1_S_EcoEI-TRD1-CR1_like"/>
    <property type="match status" value="1"/>
</dbReference>
<dbReference type="AlphaFoldDB" id="A0A364NHU4"/>
<evidence type="ECO:0000256" key="2">
    <source>
        <dbReference type="ARBA" id="ARBA00022747"/>
    </source>
</evidence>
<dbReference type="GO" id="GO:0004519">
    <property type="term" value="F:endonuclease activity"/>
    <property type="evidence" value="ECO:0007669"/>
    <property type="project" value="UniProtKB-KW"/>
</dbReference>
<name>A0A364NHU4_9GAMM</name>
<keyword evidence="5" id="KW-0378">Hydrolase</keyword>
<dbReference type="Proteomes" id="UP000250744">
    <property type="component" value="Unassembled WGS sequence"/>
</dbReference>
<keyword evidence="3" id="KW-0238">DNA-binding</keyword>
<proteinExistence type="inferred from homology"/>
<dbReference type="RefSeq" id="WP_112160696.1">
    <property type="nucleotide sequence ID" value="NZ_QKRX01000026.1"/>
</dbReference>
<dbReference type="GO" id="GO:0003677">
    <property type="term" value="F:DNA binding"/>
    <property type="evidence" value="ECO:0007669"/>
    <property type="project" value="UniProtKB-KW"/>
</dbReference>
<organism evidence="5 6">
    <name type="scientific">Nitrincola tibetensis</name>
    <dbReference type="NCBI Taxonomy" id="2219697"/>
    <lineage>
        <taxon>Bacteria</taxon>
        <taxon>Pseudomonadati</taxon>
        <taxon>Pseudomonadota</taxon>
        <taxon>Gammaproteobacteria</taxon>
        <taxon>Oceanospirillales</taxon>
        <taxon>Oceanospirillaceae</taxon>
        <taxon>Nitrincola</taxon>
    </lineage>
</organism>
<protein>
    <submittedName>
        <fullName evidence="5">Restriction endonuclease subunit S</fullName>
    </submittedName>
</protein>
<dbReference type="CDD" id="cd17246">
    <property type="entry name" value="RMtype1_S_SonII-TRD2-CR2_like"/>
    <property type="match status" value="1"/>
</dbReference>
<evidence type="ECO:0000259" key="4">
    <source>
        <dbReference type="Pfam" id="PF01420"/>
    </source>
</evidence>
<feature type="domain" description="Type I restriction modification DNA specificity" evidence="4">
    <location>
        <begin position="54"/>
        <end position="179"/>
    </location>
</feature>
<evidence type="ECO:0000313" key="5">
    <source>
        <dbReference type="EMBL" id="RAU16447.1"/>
    </source>
</evidence>
<keyword evidence="5" id="KW-0255">Endonuclease</keyword>
<dbReference type="InterPro" id="IPR052021">
    <property type="entry name" value="Type-I_RS_S_subunit"/>
</dbReference>
<evidence type="ECO:0000256" key="1">
    <source>
        <dbReference type="ARBA" id="ARBA00010923"/>
    </source>
</evidence>
<comment type="similarity">
    <text evidence="1">Belongs to the type-I restriction system S methylase family.</text>
</comment>
<keyword evidence="2" id="KW-0680">Restriction system</keyword>
<keyword evidence="5" id="KW-0540">Nuclease</keyword>
<reference evidence="5 6" key="1">
    <citation type="submission" date="2018-06" db="EMBL/GenBank/DDBJ databases">
        <title>Nitrincola tibetense sp. nov., isolated from Lake XuguoCo on Tibetan Plateau.</title>
        <authorList>
            <person name="Xing P."/>
        </authorList>
    </citation>
    <scope>NUCLEOTIDE SEQUENCE [LARGE SCALE GENOMIC DNA]</scope>
    <source>
        <strain evidence="6">xg18</strain>
    </source>
</reference>
<keyword evidence="6" id="KW-1185">Reference proteome</keyword>
<dbReference type="PANTHER" id="PTHR30408">
    <property type="entry name" value="TYPE-1 RESTRICTION ENZYME ECOKI SPECIFICITY PROTEIN"/>
    <property type="match status" value="1"/>
</dbReference>
<dbReference type="SUPFAM" id="SSF116734">
    <property type="entry name" value="DNA methylase specificity domain"/>
    <property type="match status" value="2"/>
</dbReference>
<dbReference type="Gene3D" id="3.90.220.20">
    <property type="entry name" value="DNA methylase specificity domains"/>
    <property type="match status" value="2"/>
</dbReference>
<dbReference type="InterPro" id="IPR044946">
    <property type="entry name" value="Restrct_endonuc_typeI_TRD_sf"/>
</dbReference>
<dbReference type="Pfam" id="PF01420">
    <property type="entry name" value="Methylase_S"/>
    <property type="match status" value="1"/>
</dbReference>
<comment type="caution">
    <text evidence="5">The sequence shown here is derived from an EMBL/GenBank/DDBJ whole genome shotgun (WGS) entry which is preliminary data.</text>
</comment>
<gene>
    <name evidence="5" type="ORF">DN062_18080</name>
</gene>
<evidence type="ECO:0000313" key="6">
    <source>
        <dbReference type="Proteomes" id="UP000250744"/>
    </source>
</evidence>
<dbReference type="InterPro" id="IPR000055">
    <property type="entry name" value="Restrct_endonuc_typeI_TRD"/>
</dbReference>
<dbReference type="GO" id="GO:0009307">
    <property type="term" value="P:DNA restriction-modification system"/>
    <property type="evidence" value="ECO:0007669"/>
    <property type="project" value="UniProtKB-KW"/>
</dbReference>
<evidence type="ECO:0000256" key="3">
    <source>
        <dbReference type="ARBA" id="ARBA00023125"/>
    </source>
</evidence>
<dbReference type="OrthoDB" id="9798929at2"/>
<sequence>MSTDTTSLEEMCELVVDCPHSTPKWTDSGVIVLRNQNIRDGQLDLSSPSYTDEAGFESRIKRAVPQVGDIVFTREAPMGEVCLIPDGLKCCLGQRQVLLRPKKEVSGQYLYWALQSPFVQHQISWNEGTGTTVSNVRIPVLKALKIPRQGNSEDYIAKILSSLAEKIQLNHQINQTLEQMAQATFKSWFVDFEPVKAKIAARERWHDLQPGNESASPDCYAGELADQPISIDLDTYMNHVAMQAISGKGAEQLAQMQIEKPEEYAKLYATAELFPSAMQDSELGEIPEGWEVGTVSDLLDFNPRRTLKNGTLAPYLDMKNVPTSGHLAVEVIEREMASGTKFINGDTLLARITPCLENGKTAYVDFLNEGETGWGSTEYIVLRPKPNYPSSLGYFMARNESFRTAAMQSMTGTSGRQRANAKAMADLMWLIYPQRIVECFDSIAGSYLRLAKSHGDQSKSLSELRDTLLPKLLSGELSVADIESEEEA</sequence>